<dbReference type="PROSITE" id="PS51450">
    <property type="entry name" value="LRR"/>
    <property type="match status" value="1"/>
</dbReference>
<evidence type="ECO:0000256" key="1">
    <source>
        <dbReference type="ARBA" id="ARBA00022614"/>
    </source>
</evidence>
<dbReference type="Pfam" id="PF00560">
    <property type="entry name" value="LRR_1"/>
    <property type="match status" value="1"/>
</dbReference>
<dbReference type="PANTHER" id="PTHR46652">
    <property type="entry name" value="LEUCINE-RICH REPEAT AND IQ DOMAIN-CONTAINING PROTEIN 1-RELATED"/>
    <property type="match status" value="1"/>
</dbReference>
<dbReference type="SUPFAM" id="SSF52058">
    <property type="entry name" value="L domain-like"/>
    <property type="match status" value="1"/>
</dbReference>
<evidence type="ECO:0000313" key="3">
    <source>
        <dbReference type="EMBL" id="CAI2161627.1"/>
    </source>
</evidence>
<dbReference type="Gene3D" id="3.80.10.10">
    <property type="entry name" value="Ribonuclease Inhibitor"/>
    <property type="match status" value="2"/>
</dbReference>
<dbReference type="InterPro" id="IPR001611">
    <property type="entry name" value="Leu-rich_rpt"/>
</dbReference>
<dbReference type="Proteomes" id="UP001153678">
    <property type="component" value="Unassembled WGS sequence"/>
</dbReference>
<gene>
    <name evidence="3" type="ORF">FWILDA_LOCUS146</name>
</gene>
<keyword evidence="1" id="KW-0433">Leucine-rich repeat</keyword>
<protein>
    <submittedName>
        <fullName evidence="3">15279_t:CDS:1</fullName>
    </submittedName>
</protein>
<accession>A0A9W4SAM4</accession>
<dbReference type="InterPro" id="IPR032675">
    <property type="entry name" value="LRR_dom_sf"/>
</dbReference>
<reference evidence="3" key="1">
    <citation type="submission" date="2022-08" db="EMBL/GenBank/DDBJ databases">
        <authorList>
            <person name="Kallberg Y."/>
            <person name="Tangrot J."/>
            <person name="Rosling A."/>
        </authorList>
    </citation>
    <scope>NUCLEOTIDE SEQUENCE</scope>
    <source>
        <strain evidence="3">Wild A</strain>
    </source>
</reference>
<dbReference type="OrthoDB" id="2404189at2759"/>
<organism evidence="3 4">
    <name type="scientific">Funneliformis geosporum</name>
    <dbReference type="NCBI Taxonomy" id="1117311"/>
    <lineage>
        <taxon>Eukaryota</taxon>
        <taxon>Fungi</taxon>
        <taxon>Fungi incertae sedis</taxon>
        <taxon>Mucoromycota</taxon>
        <taxon>Glomeromycotina</taxon>
        <taxon>Glomeromycetes</taxon>
        <taxon>Glomerales</taxon>
        <taxon>Glomeraceae</taxon>
        <taxon>Funneliformis</taxon>
    </lineage>
</organism>
<name>A0A9W4SAM4_9GLOM</name>
<comment type="caution">
    <text evidence="3">The sequence shown here is derived from an EMBL/GenBank/DDBJ whole genome shotgun (WGS) entry which is preliminary data.</text>
</comment>
<sequence length="435" mass="50996">MPTLNLKNITIKKLEDRNLNPYYLIINQDNPEEAFFCFEKTVKDEVEIEFTENENNFKTYRKAEDRKKEERLDINSDELEGELNLNDFINLEILFCHDNKLTSLDLTNCKKLRGIEELKIGNDEECEEETISNIYNRFYGSLKPLKNLVKLEVLDINNTDIDSGYEYLPSGVKKVYCSTKERVESKSQDYGFSCYLTKQGYTPKFDKNYPQEQRSKVEEIYLNESSLEGELDLGDFTYKYGIKIYISSKVDEAKLVLRNLLKNAKIILQDPRKYLQQKYPTNKEEIICVEENIEGMLDLSNFVNVEELYCSYNKLTALNLSKCYKLEEINLTLPVNPTNLRKLNLNNNNFPERDLSFLKGVISLEELMLNNNKFTGSLDYLSEMERLWWLDISNTDLNKVNLDKLPHSLEKFEYSTKERPGCKLTAIVPRLEVHK</sequence>
<keyword evidence="4" id="KW-1185">Reference proteome</keyword>
<dbReference type="EMBL" id="CAMKVN010000008">
    <property type="protein sequence ID" value="CAI2161627.1"/>
    <property type="molecule type" value="Genomic_DNA"/>
</dbReference>
<dbReference type="AlphaFoldDB" id="A0A9W4SAM4"/>
<keyword evidence="2" id="KW-0677">Repeat</keyword>
<evidence type="ECO:0000313" key="4">
    <source>
        <dbReference type="Proteomes" id="UP001153678"/>
    </source>
</evidence>
<dbReference type="InterPro" id="IPR050836">
    <property type="entry name" value="SDS22/Internalin_LRR"/>
</dbReference>
<dbReference type="PANTHER" id="PTHR46652:SF3">
    <property type="entry name" value="LEUCINE-RICH REPEAT-CONTAINING PROTEIN 9"/>
    <property type="match status" value="1"/>
</dbReference>
<evidence type="ECO:0000256" key="2">
    <source>
        <dbReference type="ARBA" id="ARBA00022737"/>
    </source>
</evidence>
<proteinExistence type="predicted"/>